<dbReference type="OrthoDB" id="9775224at2"/>
<comment type="caution">
    <text evidence="3">The sequence shown here is derived from an EMBL/GenBank/DDBJ whole genome shotgun (WGS) entry which is preliminary data.</text>
</comment>
<evidence type="ECO:0000259" key="2">
    <source>
        <dbReference type="Pfam" id="PF03976"/>
    </source>
</evidence>
<reference evidence="4" key="1">
    <citation type="submission" date="2018-01" db="EMBL/GenBank/DDBJ databases">
        <title>Rubneribacter badeniensis gen. nov., sp. nov., and Colonibacter rubneri, gen. nov., sp. nov., WGS of new members of the Eggerthellaceae.</title>
        <authorList>
            <person name="Danylec N."/>
            <person name="Stoll D.A."/>
            <person name="Doetsch A."/>
            <person name="Kulling S.E."/>
            <person name="Huch M."/>
        </authorList>
    </citation>
    <scope>NUCLEOTIDE SEQUENCE [LARGE SCALE GENOMIC DNA]</scope>
    <source>
        <strain evidence="4">ResAG-96</strain>
    </source>
</reference>
<feature type="compositionally biased region" description="Basic and acidic residues" evidence="1">
    <location>
        <begin position="318"/>
        <end position="334"/>
    </location>
</feature>
<dbReference type="PANTHER" id="PTHR34383:SF3">
    <property type="entry name" value="POLYPHOSPHATE:AMP PHOSPHOTRANSFERASE"/>
    <property type="match status" value="1"/>
</dbReference>
<feature type="region of interest" description="Disordered" evidence="1">
    <location>
        <begin position="144"/>
        <end position="164"/>
    </location>
</feature>
<organism evidence="3 4">
    <name type="scientific">Enteroscipio rubneri</name>
    <dbReference type="NCBI Taxonomy" id="2070686"/>
    <lineage>
        <taxon>Bacteria</taxon>
        <taxon>Bacillati</taxon>
        <taxon>Actinomycetota</taxon>
        <taxon>Coriobacteriia</taxon>
        <taxon>Eggerthellales</taxon>
        <taxon>Eggerthellaceae</taxon>
        <taxon>Enteroscipio</taxon>
    </lineage>
</organism>
<feature type="domain" description="Polyphosphate kinase-2-related" evidence="2">
    <location>
        <begin position="14"/>
        <end position="125"/>
    </location>
</feature>
<dbReference type="Gene3D" id="3.40.50.300">
    <property type="entry name" value="P-loop containing nucleotide triphosphate hydrolases"/>
    <property type="match status" value="2"/>
</dbReference>
<gene>
    <name evidence="3" type="ORF">C2L71_01970</name>
</gene>
<dbReference type="PANTHER" id="PTHR34383">
    <property type="entry name" value="POLYPHOSPHATE:AMP PHOSPHOTRANSFERASE-RELATED"/>
    <property type="match status" value="1"/>
</dbReference>
<dbReference type="InterPro" id="IPR027417">
    <property type="entry name" value="P-loop_NTPase"/>
</dbReference>
<dbReference type="AlphaFoldDB" id="A0A2K2UEK3"/>
<dbReference type="GO" id="GO:0016740">
    <property type="term" value="F:transferase activity"/>
    <property type="evidence" value="ECO:0007669"/>
    <property type="project" value="UniProtKB-KW"/>
</dbReference>
<sequence>MLETVDFSLEPLPKEEYKVRRDKLMEQLVVLQQQARQQGVGLVVLFEGWNGAGKGSRISDLMFNLDARATSVAVTEDLDIEAARTFAGAPYGVTGFYPVMQKFWEELGPRGNITFYDRGWYTAATQHMLYTEFGDLSLDEVREKHKGADDTRKDKREKKGPAALVAQARDERQSDALRRYLTSVADFEQQLVDDGYLVVKFFVHVTQEAQEKRLLRLRNDPATRWRVSKEKLASARNYAQAYRLYDNLLEGSDFSYAPWHLLNGEDKRRANLEIAETLVLELEKALSAQPDEDASAAAAKAQANSSGAIEEAPLFGRPSEEEARIRKEAEREAAEASARAPRASKFRLIEKPPRLDEVDHSLILDPDAYKVALKREQKRLNRLEMEMYQKRIPLMIMYEGWDAAGKGGSIKRVAQALDARAYTIFPSPAPTKPELMHPHLWRYWTRLPKAGHVGIYDRSWYGRVLVERVEGFAAPSEWARAYDEINEFELELVRWGAILLKFWVDVSPEEQLQRFHDRQNDPAKQWKITDEDWRNRDKYPQYKAAVEDMFRLTSTPFAPWIVLESDDKRHARVKALKIINEALEARLREN</sequence>
<evidence type="ECO:0000256" key="1">
    <source>
        <dbReference type="SAM" id="MobiDB-lite"/>
    </source>
</evidence>
<dbReference type="Proteomes" id="UP000236197">
    <property type="component" value="Unassembled WGS sequence"/>
</dbReference>
<evidence type="ECO:0000313" key="4">
    <source>
        <dbReference type="Proteomes" id="UP000236197"/>
    </source>
</evidence>
<dbReference type="EMBL" id="PPEK01000001">
    <property type="protein sequence ID" value="PNV68765.1"/>
    <property type="molecule type" value="Genomic_DNA"/>
</dbReference>
<dbReference type="Pfam" id="PF03976">
    <property type="entry name" value="PPK2"/>
    <property type="match status" value="3"/>
</dbReference>
<feature type="domain" description="Polyphosphate kinase-2-related" evidence="2">
    <location>
        <begin position="365"/>
        <end position="587"/>
    </location>
</feature>
<dbReference type="RefSeq" id="WP_103264091.1">
    <property type="nucleotide sequence ID" value="NZ_CABMLE010000001.1"/>
</dbReference>
<protein>
    <submittedName>
        <fullName evidence="3">Polyphosphate--AMP phosphotransferase</fullName>
    </submittedName>
</protein>
<keyword evidence="4" id="KW-1185">Reference proteome</keyword>
<feature type="compositionally biased region" description="Low complexity" evidence="1">
    <location>
        <begin position="295"/>
        <end position="308"/>
    </location>
</feature>
<feature type="region of interest" description="Disordered" evidence="1">
    <location>
        <begin position="291"/>
        <end position="338"/>
    </location>
</feature>
<keyword evidence="3" id="KW-0808">Transferase</keyword>
<name>A0A2K2UEK3_9ACTN</name>
<dbReference type="SUPFAM" id="SSF52540">
    <property type="entry name" value="P-loop containing nucleoside triphosphate hydrolases"/>
    <property type="match status" value="2"/>
</dbReference>
<feature type="compositionally biased region" description="Basic and acidic residues" evidence="1">
    <location>
        <begin position="144"/>
        <end position="160"/>
    </location>
</feature>
<accession>A0A2K2UEK3</accession>
<dbReference type="InterPro" id="IPR022488">
    <property type="entry name" value="PPK2-related"/>
</dbReference>
<evidence type="ECO:0000313" key="3">
    <source>
        <dbReference type="EMBL" id="PNV68765.1"/>
    </source>
</evidence>
<proteinExistence type="predicted"/>
<feature type="domain" description="Polyphosphate kinase-2-related" evidence="2">
    <location>
        <begin position="165"/>
        <end position="286"/>
    </location>
</feature>